<dbReference type="eggNOG" id="ENOG502S4FY">
    <property type="taxonomic scope" value="Eukaryota"/>
</dbReference>
<dbReference type="CDD" id="cd15457">
    <property type="entry name" value="NADAR"/>
    <property type="match status" value="1"/>
</dbReference>
<dbReference type="InterPro" id="IPR037238">
    <property type="entry name" value="YbiA-like_sf"/>
</dbReference>
<proteinExistence type="predicted"/>
<dbReference type="RefSeq" id="XP_007741322.1">
    <property type="nucleotide sequence ID" value="XM_007743132.1"/>
</dbReference>
<dbReference type="Proteomes" id="UP000019471">
    <property type="component" value="Unassembled WGS sequence"/>
</dbReference>
<organism evidence="2 3">
    <name type="scientific">Cladophialophora psammophila CBS 110553</name>
    <dbReference type="NCBI Taxonomy" id="1182543"/>
    <lineage>
        <taxon>Eukaryota</taxon>
        <taxon>Fungi</taxon>
        <taxon>Dikarya</taxon>
        <taxon>Ascomycota</taxon>
        <taxon>Pezizomycotina</taxon>
        <taxon>Eurotiomycetes</taxon>
        <taxon>Chaetothyriomycetidae</taxon>
        <taxon>Chaetothyriales</taxon>
        <taxon>Herpotrichiellaceae</taxon>
        <taxon>Cladophialophora</taxon>
    </lineage>
</organism>
<dbReference type="GeneID" id="19187249"/>
<reference evidence="2 3" key="1">
    <citation type="submission" date="2013-03" db="EMBL/GenBank/DDBJ databases">
        <title>The Genome Sequence of Cladophialophora psammophila CBS 110553.</title>
        <authorList>
            <consortium name="The Broad Institute Genomics Platform"/>
            <person name="Cuomo C."/>
            <person name="de Hoog S."/>
            <person name="Gorbushina A."/>
            <person name="Walker B."/>
            <person name="Young S.K."/>
            <person name="Zeng Q."/>
            <person name="Gargeya S."/>
            <person name="Fitzgerald M."/>
            <person name="Haas B."/>
            <person name="Abouelleil A."/>
            <person name="Allen A.W."/>
            <person name="Alvarado L."/>
            <person name="Arachchi H.M."/>
            <person name="Berlin A.M."/>
            <person name="Chapman S.B."/>
            <person name="Gainer-Dewar J."/>
            <person name="Goldberg J."/>
            <person name="Griggs A."/>
            <person name="Gujja S."/>
            <person name="Hansen M."/>
            <person name="Howarth C."/>
            <person name="Imamovic A."/>
            <person name="Ireland A."/>
            <person name="Larimer J."/>
            <person name="McCowan C."/>
            <person name="Murphy C."/>
            <person name="Pearson M."/>
            <person name="Poon T.W."/>
            <person name="Priest M."/>
            <person name="Roberts A."/>
            <person name="Saif S."/>
            <person name="Shea T."/>
            <person name="Sisk P."/>
            <person name="Sykes S."/>
            <person name="Wortman J."/>
            <person name="Nusbaum C."/>
            <person name="Birren B."/>
        </authorList>
    </citation>
    <scope>NUCLEOTIDE SEQUENCE [LARGE SCALE GENOMIC DNA]</scope>
    <source>
        <strain evidence="2 3">CBS 110553</strain>
    </source>
</reference>
<dbReference type="Pfam" id="PF08719">
    <property type="entry name" value="NADAR"/>
    <property type="match status" value="1"/>
</dbReference>
<dbReference type="InterPro" id="IPR012816">
    <property type="entry name" value="NADAR"/>
</dbReference>
<sequence>METQPESNVNSYVFLWRTTESYGELSQWYHTPFVFDEKRFANMEQFVMHYKAVVFNNMEIADRILNSFEAYPAEHMRMGRMIRGFDEAVWRKVCMDIVVTGYLCKFTQNEVVKNVLMSTGKRVLVEASPADSNWGIGFDRSNAIANMSMWGSNKLGRALMVVRDPNTLALITCQRSGGSKVLLSTEIDECLLLYHGSLAVSYSHGLVEFGSPFHRRHHRRPKNGHPGFSKVGPSIYSGPSVWLWVECSNIFAFGVITTFSRYPYGVMNDPNIENKRSVFD</sequence>
<evidence type="ECO:0000313" key="3">
    <source>
        <dbReference type="Proteomes" id="UP000019471"/>
    </source>
</evidence>
<dbReference type="NCBIfam" id="TIGR02464">
    <property type="entry name" value="ribofla_fusion"/>
    <property type="match status" value="1"/>
</dbReference>
<protein>
    <recommendedName>
        <fullName evidence="1">NADAR domain-containing protein</fullName>
    </recommendedName>
</protein>
<dbReference type="SUPFAM" id="SSF143990">
    <property type="entry name" value="YbiA-like"/>
    <property type="match status" value="1"/>
</dbReference>
<name>W9X171_9EURO</name>
<gene>
    <name evidence="2" type="ORF">A1O5_02517</name>
</gene>
<accession>W9X171</accession>
<dbReference type="Gene3D" id="1.10.357.40">
    <property type="entry name" value="YbiA-like"/>
    <property type="match status" value="1"/>
</dbReference>
<evidence type="ECO:0000259" key="1">
    <source>
        <dbReference type="Pfam" id="PF08719"/>
    </source>
</evidence>
<dbReference type="AlphaFoldDB" id="W9X171"/>
<feature type="domain" description="NADAR" evidence="1">
    <location>
        <begin position="16"/>
        <end position="164"/>
    </location>
</feature>
<dbReference type="STRING" id="1182543.W9X171"/>
<comment type="caution">
    <text evidence="2">The sequence shown here is derived from an EMBL/GenBank/DDBJ whole genome shotgun (WGS) entry which is preliminary data.</text>
</comment>
<dbReference type="HOGENOM" id="CLU_993990_0_0_1"/>
<dbReference type="EMBL" id="AMGX01000003">
    <property type="protein sequence ID" value="EXJ74222.1"/>
    <property type="molecule type" value="Genomic_DNA"/>
</dbReference>
<evidence type="ECO:0000313" key="2">
    <source>
        <dbReference type="EMBL" id="EXJ74222.1"/>
    </source>
</evidence>
<keyword evidence="3" id="KW-1185">Reference proteome</keyword>
<dbReference type="OrthoDB" id="206452at2759"/>